<organism evidence="2 3">
    <name type="scientific">Elysia marginata</name>
    <dbReference type="NCBI Taxonomy" id="1093978"/>
    <lineage>
        <taxon>Eukaryota</taxon>
        <taxon>Metazoa</taxon>
        <taxon>Spiralia</taxon>
        <taxon>Lophotrochozoa</taxon>
        <taxon>Mollusca</taxon>
        <taxon>Gastropoda</taxon>
        <taxon>Heterobranchia</taxon>
        <taxon>Euthyneura</taxon>
        <taxon>Panpulmonata</taxon>
        <taxon>Sacoglossa</taxon>
        <taxon>Placobranchoidea</taxon>
        <taxon>Plakobranchidae</taxon>
        <taxon>Elysia</taxon>
    </lineage>
</organism>
<keyword evidence="1" id="KW-1133">Transmembrane helix</keyword>
<evidence type="ECO:0000256" key="1">
    <source>
        <dbReference type="SAM" id="Phobius"/>
    </source>
</evidence>
<name>A0AAV4FR16_9GAST</name>
<comment type="caution">
    <text evidence="2">The sequence shown here is derived from an EMBL/GenBank/DDBJ whole genome shotgun (WGS) entry which is preliminary data.</text>
</comment>
<evidence type="ECO:0000313" key="3">
    <source>
        <dbReference type="Proteomes" id="UP000762676"/>
    </source>
</evidence>
<dbReference type="InterPro" id="IPR052943">
    <property type="entry name" value="TMTC_O-mannosyl-trnsfr"/>
</dbReference>
<dbReference type="PANTHER" id="PTHR44809">
    <property type="match status" value="1"/>
</dbReference>
<keyword evidence="3" id="KW-1185">Reference proteome</keyword>
<dbReference type="AlphaFoldDB" id="A0AAV4FR16"/>
<dbReference type="PANTHER" id="PTHR44809:SF1">
    <property type="entry name" value="PROTEIN O-MANNOSYL-TRANSFERASE TMTC1"/>
    <property type="match status" value="1"/>
</dbReference>
<feature type="transmembrane region" description="Helical" evidence="1">
    <location>
        <begin position="54"/>
        <end position="75"/>
    </location>
</feature>
<evidence type="ECO:0000313" key="2">
    <source>
        <dbReference type="EMBL" id="GFR75878.1"/>
    </source>
</evidence>
<protein>
    <submittedName>
        <fullName evidence="2">Transmembrane and TPR repeat-containing protein 3</fullName>
    </submittedName>
</protein>
<dbReference type="Proteomes" id="UP000762676">
    <property type="component" value="Unassembled WGS sequence"/>
</dbReference>
<dbReference type="EMBL" id="BMAT01011618">
    <property type="protein sequence ID" value="GFR75878.1"/>
    <property type="molecule type" value="Genomic_DNA"/>
</dbReference>
<accession>A0AAV4FR16</accession>
<proteinExistence type="predicted"/>
<keyword evidence="1 2" id="KW-0812">Transmembrane</keyword>
<gene>
    <name evidence="2" type="ORF">ElyMa_005785900</name>
</gene>
<reference evidence="2 3" key="1">
    <citation type="journal article" date="2021" name="Elife">
        <title>Chloroplast acquisition without the gene transfer in kleptoplastic sea slugs, Plakobranchus ocellatus.</title>
        <authorList>
            <person name="Maeda T."/>
            <person name="Takahashi S."/>
            <person name="Yoshida T."/>
            <person name="Shimamura S."/>
            <person name="Takaki Y."/>
            <person name="Nagai Y."/>
            <person name="Toyoda A."/>
            <person name="Suzuki Y."/>
            <person name="Arimoto A."/>
            <person name="Ishii H."/>
            <person name="Satoh N."/>
            <person name="Nishiyama T."/>
            <person name="Hasebe M."/>
            <person name="Maruyama T."/>
            <person name="Minagawa J."/>
            <person name="Obokata J."/>
            <person name="Shigenobu S."/>
        </authorList>
    </citation>
    <scope>NUCLEOTIDE SEQUENCE [LARGE SCALE GENOMIC DNA]</scope>
</reference>
<sequence>MHKKAQSVPTLELGVMTDSNRILNVGSRTAASSLKQSFGLAGKSGKSTAPSRTFFWESLLAVCIVPCVLAIACYVNGLPGEFVHDDVYAIENNRDVRGKDPVFQVFQNDFWGRSMVDPRSHKSYRPLTVLSFRYGKL</sequence>
<keyword evidence="1" id="KW-0472">Membrane</keyword>